<accession>A0ABP3UQD5</accession>
<sequence length="465" mass="53072">MGAERMDVPGLRDLLRPVVGAMKDDVTDSLIPRLCDRIGLPAPGAAISKRERLYAAFDALPDDRVPGFAQRLINLGMLTSQVRNSVQDVLWANLPCVEVSKRHRRELARALNKLDRIFRNWEHTEALLRAVFVFDTSLTDFLGSKVGELEWVHRHFFAFSDEADADAEQMFEILGVFDLSSNRFQVFIEGMVAADVQVDADAQVEVVEACNEVLSTCGAELRQAREEHGYPVFELVPLRSAQGRPKTLIFASRDKPDLRFQDVLNNEVEILSDPSNVLVYDRPIIDGLRWRDLQAWWAERERIAEANNAKVDLYRRLKSSLPLNSPPQLLFFETFFKTFGADVPSLPALLPEVWLHWDPKTIHQRGELAFLNHRMDFLMLLPGGRRFVFEVDGKQHYAVGDLAEPREYARLAAGTRDLQLAGYEVYRFGGSELVGRHGQELVSTFFRMLFEVHRVTSKFSMNVER</sequence>
<comment type="caution">
    <text evidence="2">The sequence shown here is derived from an EMBL/GenBank/DDBJ whole genome shotgun (WGS) entry which is preliminary data.</text>
</comment>
<keyword evidence="3" id="KW-1185">Reference proteome</keyword>
<reference evidence="3" key="1">
    <citation type="journal article" date="2019" name="Int. J. Syst. Evol. Microbiol.">
        <title>The Global Catalogue of Microorganisms (GCM) 10K type strain sequencing project: providing services to taxonomists for standard genome sequencing and annotation.</title>
        <authorList>
            <consortium name="The Broad Institute Genomics Platform"/>
            <consortium name="The Broad Institute Genome Sequencing Center for Infectious Disease"/>
            <person name="Wu L."/>
            <person name="Ma J."/>
        </authorList>
    </citation>
    <scope>NUCLEOTIDE SEQUENCE [LARGE SCALE GENOMIC DNA]</scope>
    <source>
        <strain evidence="3">JCM 15503</strain>
    </source>
</reference>
<organism evidence="2 3">
    <name type="scientific">Ideonella azotifigens</name>
    <dbReference type="NCBI Taxonomy" id="513160"/>
    <lineage>
        <taxon>Bacteria</taxon>
        <taxon>Pseudomonadati</taxon>
        <taxon>Pseudomonadota</taxon>
        <taxon>Betaproteobacteria</taxon>
        <taxon>Burkholderiales</taxon>
        <taxon>Sphaerotilaceae</taxon>
        <taxon>Ideonella</taxon>
    </lineage>
</organism>
<dbReference type="Proteomes" id="UP001500279">
    <property type="component" value="Unassembled WGS sequence"/>
</dbReference>
<gene>
    <name evidence="2" type="ORF">GCM10009107_02100</name>
</gene>
<evidence type="ECO:0000313" key="3">
    <source>
        <dbReference type="Proteomes" id="UP001500279"/>
    </source>
</evidence>
<evidence type="ECO:0000259" key="1">
    <source>
        <dbReference type="Pfam" id="PF18860"/>
    </source>
</evidence>
<protein>
    <recommendedName>
        <fullName evidence="1">AbiJ-NTD3 domain-containing protein</fullName>
    </recommendedName>
</protein>
<name>A0ABP3UQD5_9BURK</name>
<proteinExistence type="predicted"/>
<dbReference type="InterPro" id="IPR041427">
    <property type="entry name" value="AbiJ-NTD3"/>
</dbReference>
<feature type="domain" description="AbiJ-NTD3" evidence="1">
    <location>
        <begin position="99"/>
        <end position="265"/>
    </location>
</feature>
<dbReference type="EMBL" id="BAAAEW010000002">
    <property type="protein sequence ID" value="GAA0740438.1"/>
    <property type="molecule type" value="Genomic_DNA"/>
</dbReference>
<evidence type="ECO:0000313" key="2">
    <source>
        <dbReference type="EMBL" id="GAA0740438.1"/>
    </source>
</evidence>
<dbReference type="Pfam" id="PF18860">
    <property type="entry name" value="AbiJ_NTD3"/>
    <property type="match status" value="1"/>
</dbReference>